<name>A0A139XDX4_9CYAN</name>
<accession>A0A139XDX4</accession>
<dbReference type="EMBL" id="ANNX02000016">
    <property type="protein sequence ID" value="KYC42888.1"/>
    <property type="molecule type" value="Genomic_DNA"/>
</dbReference>
<comment type="caution">
    <text evidence="1">The sequence shown here is derived from an EMBL/GenBank/DDBJ whole genome shotgun (WGS) entry which is preliminary data.</text>
</comment>
<proteinExistence type="predicted"/>
<keyword evidence="2" id="KW-1185">Reference proteome</keyword>
<dbReference type="AlphaFoldDB" id="A0A139XDX4"/>
<organism evidence="1 2">
    <name type="scientific">Scytonema hofmannii PCC 7110</name>
    <dbReference type="NCBI Taxonomy" id="128403"/>
    <lineage>
        <taxon>Bacteria</taxon>
        <taxon>Bacillati</taxon>
        <taxon>Cyanobacteriota</taxon>
        <taxon>Cyanophyceae</taxon>
        <taxon>Nostocales</taxon>
        <taxon>Scytonemataceae</taxon>
        <taxon>Scytonema</taxon>
    </lineage>
</organism>
<dbReference type="RefSeq" id="WP_017749485.1">
    <property type="nucleotide sequence ID" value="NZ_KQ976354.1"/>
</dbReference>
<dbReference type="STRING" id="128403.WA1_12270"/>
<evidence type="ECO:0000313" key="2">
    <source>
        <dbReference type="Proteomes" id="UP000076925"/>
    </source>
</evidence>
<protein>
    <submittedName>
        <fullName evidence="1">Amino acid adenylation protein</fullName>
    </submittedName>
</protein>
<sequence length="60" mass="6760">MKYGIDLSDPCVVTSLGWYANKYPEIAERCNQALLELIDMQAADFPQRVTVSSEIDMDGF</sequence>
<evidence type="ECO:0000313" key="1">
    <source>
        <dbReference type="EMBL" id="KYC42888.1"/>
    </source>
</evidence>
<gene>
    <name evidence="1" type="ORF">WA1_12270</name>
</gene>
<dbReference type="OrthoDB" id="489905at2"/>
<reference evidence="1 2" key="1">
    <citation type="journal article" date="2013" name="Genome Biol. Evol.">
        <title>Genomes of Stigonematalean cyanobacteria (subsection V) and the evolution of oxygenic photosynthesis from prokaryotes to plastids.</title>
        <authorList>
            <person name="Dagan T."/>
            <person name="Roettger M."/>
            <person name="Stucken K."/>
            <person name="Landan G."/>
            <person name="Koch R."/>
            <person name="Major P."/>
            <person name="Gould S.B."/>
            <person name="Goremykin V.V."/>
            <person name="Rippka R."/>
            <person name="Tandeau de Marsac N."/>
            <person name="Gugger M."/>
            <person name="Lockhart P.J."/>
            <person name="Allen J.F."/>
            <person name="Brune I."/>
            <person name="Maus I."/>
            <person name="Puhler A."/>
            <person name="Martin W.F."/>
        </authorList>
    </citation>
    <scope>NUCLEOTIDE SEQUENCE [LARGE SCALE GENOMIC DNA]</scope>
    <source>
        <strain evidence="1 2">PCC 7110</strain>
    </source>
</reference>
<dbReference type="Proteomes" id="UP000076925">
    <property type="component" value="Unassembled WGS sequence"/>
</dbReference>